<dbReference type="EMBL" id="UFUW01000001">
    <property type="protein sequence ID" value="SUX25634.1"/>
    <property type="molecule type" value="Genomic_DNA"/>
</dbReference>
<feature type="transmembrane region" description="Helical" evidence="1">
    <location>
        <begin position="65"/>
        <end position="83"/>
    </location>
</feature>
<protein>
    <submittedName>
        <fullName evidence="3">4-amino-4-deoxy-L-arabinose-phosphoundecaprenol flippase subunit ArnE</fullName>
    </submittedName>
</protein>
<dbReference type="Proteomes" id="UP000254572">
    <property type="component" value="Unassembled WGS sequence"/>
</dbReference>
<accession>A0A381EF23</accession>
<evidence type="ECO:0000259" key="2">
    <source>
        <dbReference type="Pfam" id="PF00892"/>
    </source>
</evidence>
<dbReference type="InterPro" id="IPR037185">
    <property type="entry name" value="EmrE-like"/>
</dbReference>
<dbReference type="RefSeq" id="WP_218565602.1">
    <property type="nucleotide sequence ID" value="NZ_JBHLZC010000001.1"/>
</dbReference>
<proteinExistence type="predicted"/>
<organism evidence="3 4">
    <name type="scientific">Cardiobacterium valvarum</name>
    <dbReference type="NCBI Taxonomy" id="194702"/>
    <lineage>
        <taxon>Bacteria</taxon>
        <taxon>Pseudomonadati</taxon>
        <taxon>Pseudomonadota</taxon>
        <taxon>Gammaproteobacteria</taxon>
        <taxon>Cardiobacteriales</taxon>
        <taxon>Cardiobacteriaceae</taxon>
        <taxon>Cardiobacterium</taxon>
    </lineage>
</organism>
<gene>
    <name evidence="3" type="ORF">NCTC13294_02532</name>
</gene>
<keyword evidence="1" id="KW-1133">Transmembrane helix</keyword>
<dbReference type="PANTHER" id="PTHR22911">
    <property type="entry name" value="ACYL-MALONYL CONDENSING ENZYME-RELATED"/>
    <property type="match status" value="1"/>
</dbReference>
<dbReference type="FunFam" id="1.10.3730.20:FF:000009">
    <property type="entry name" value="EamA family transporter"/>
    <property type="match status" value="1"/>
</dbReference>
<dbReference type="Gene3D" id="1.10.3730.20">
    <property type="match status" value="1"/>
</dbReference>
<feature type="transmembrane region" description="Helical" evidence="1">
    <location>
        <begin position="95"/>
        <end position="114"/>
    </location>
</feature>
<dbReference type="PANTHER" id="PTHR22911:SF137">
    <property type="entry name" value="SOLUTE CARRIER FAMILY 35 MEMBER G2-RELATED"/>
    <property type="match status" value="1"/>
</dbReference>
<keyword evidence="1" id="KW-0472">Membrane</keyword>
<evidence type="ECO:0000256" key="1">
    <source>
        <dbReference type="SAM" id="Phobius"/>
    </source>
</evidence>
<evidence type="ECO:0000313" key="4">
    <source>
        <dbReference type="Proteomes" id="UP000254572"/>
    </source>
</evidence>
<keyword evidence="1" id="KW-0812">Transmembrane</keyword>
<feature type="transmembrane region" description="Helical" evidence="1">
    <location>
        <begin position="123"/>
        <end position="142"/>
    </location>
</feature>
<feature type="transmembrane region" description="Helical" evidence="1">
    <location>
        <begin position="31"/>
        <end position="53"/>
    </location>
</feature>
<feature type="domain" description="EamA" evidence="2">
    <location>
        <begin position="3"/>
        <end position="137"/>
    </location>
</feature>
<dbReference type="InterPro" id="IPR000620">
    <property type="entry name" value="EamA_dom"/>
</dbReference>
<sequence length="156" mass="16882">MNWFFYALLSALFAALTAIFAKSGLQGIDSDFATFIRTVMIVFVLALWVSYLGKWQPLATVGGRQWLFLGLSAAATGLSWLFYFKALQLGHASHVAPVDKLSVVFVALFAALFLGERLSAREWLGVALIVAGVICIALKPAAPPSPPSHPEPHHEA</sequence>
<dbReference type="AlphaFoldDB" id="A0A381EF23"/>
<name>A0A381EF23_9GAMM</name>
<evidence type="ECO:0000313" key="3">
    <source>
        <dbReference type="EMBL" id="SUX25634.1"/>
    </source>
</evidence>
<keyword evidence="4" id="KW-1185">Reference proteome</keyword>
<dbReference type="SUPFAM" id="SSF103481">
    <property type="entry name" value="Multidrug resistance efflux transporter EmrE"/>
    <property type="match status" value="1"/>
</dbReference>
<reference evidence="3 4" key="1">
    <citation type="submission" date="2018-06" db="EMBL/GenBank/DDBJ databases">
        <authorList>
            <consortium name="Pathogen Informatics"/>
            <person name="Doyle S."/>
        </authorList>
    </citation>
    <scope>NUCLEOTIDE SEQUENCE [LARGE SCALE GENOMIC DNA]</scope>
    <source>
        <strain evidence="3 4">NCTC13294</strain>
    </source>
</reference>
<dbReference type="Pfam" id="PF00892">
    <property type="entry name" value="EamA"/>
    <property type="match status" value="1"/>
</dbReference>
<dbReference type="GO" id="GO:0016020">
    <property type="term" value="C:membrane"/>
    <property type="evidence" value="ECO:0007669"/>
    <property type="project" value="InterPro"/>
</dbReference>